<proteinExistence type="predicted"/>
<organism evidence="1 2">
    <name type="scientific">Streptomyces humicola</name>
    <dbReference type="NCBI Taxonomy" id="2953240"/>
    <lineage>
        <taxon>Bacteria</taxon>
        <taxon>Bacillati</taxon>
        <taxon>Actinomycetota</taxon>
        <taxon>Actinomycetes</taxon>
        <taxon>Kitasatosporales</taxon>
        <taxon>Streptomycetaceae</taxon>
        <taxon>Streptomyces</taxon>
    </lineage>
</organism>
<gene>
    <name evidence="1" type="ORF">NGB36_26815</name>
</gene>
<dbReference type="SUPFAM" id="SSF49478">
    <property type="entry name" value="Cna protein B-type domain"/>
    <property type="match status" value="1"/>
</dbReference>
<dbReference type="Gene3D" id="2.60.40.1120">
    <property type="entry name" value="Carboxypeptidase-like, regulatory domain"/>
    <property type="match status" value="2"/>
</dbReference>
<evidence type="ECO:0000313" key="1">
    <source>
        <dbReference type="EMBL" id="MCQ4084088.1"/>
    </source>
</evidence>
<dbReference type="Pfam" id="PF13620">
    <property type="entry name" value="CarboxypepD_reg"/>
    <property type="match status" value="2"/>
</dbReference>
<dbReference type="EMBL" id="JANFNG010000030">
    <property type="protein sequence ID" value="MCQ4084088.1"/>
    <property type="molecule type" value="Genomic_DNA"/>
</dbReference>
<comment type="caution">
    <text evidence="1">The sequence shown here is derived from an EMBL/GenBank/DDBJ whole genome shotgun (WGS) entry which is preliminary data.</text>
</comment>
<sequence>MIRGRTAPATPDLPVQSIPGTRISGVLRDGASAALPRAALTLVDPNGRQIARGTARGDGSYELTVPAPGSYVLIAAADGHQPQAVPVAVDGHTLSRDLTLAALRPGARIRGTVRAASSGRPLADARVTLVDAEGEAVATRTTGPDGSYGFTGLAAGEYTVIARGYSPVSTAVTLDGMGESGFDLLLGRADEADT</sequence>
<accession>A0ABT1Q2D1</accession>
<dbReference type="InterPro" id="IPR008969">
    <property type="entry name" value="CarboxyPept-like_regulatory"/>
</dbReference>
<keyword evidence="2" id="KW-1185">Reference proteome</keyword>
<dbReference type="Proteomes" id="UP001057702">
    <property type="component" value="Unassembled WGS sequence"/>
</dbReference>
<name>A0ABT1Q2D1_9ACTN</name>
<protein>
    <submittedName>
        <fullName evidence="1">Carboxypeptidase-like regulatory domain-containing protein</fullName>
    </submittedName>
</protein>
<reference evidence="1" key="1">
    <citation type="submission" date="2022-06" db="EMBL/GenBank/DDBJ databases">
        <title>Draft genome sequence of Streptomyces sp. RB6PN25 isolated from peat swamp forest in Thailand.</title>
        <authorList>
            <person name="Duangmal K."/>
            <person name="Klaysubun C."/>
        </authorList>
    </citation>
    <scope>NUCLEOTIDE SEQUENCE</scope>
    <source>
        <strain evidence="1">RB6PN25</strain>
    </source>
</reference>
<evidence type="ECO:0000313" key="2">
    <source>
        <dbReference type="Proteomes" id="UP001057702"/>
    </source>
</evidence>
<dbReference type="SUPFAM" id="SSF49464">
    <property type="entry name" value="Carboxypeptidase regulatory domain-like"/>
    <property type="match status" value="1"/>
</dbReference>